<dbReference type="GO" id="GO:0006612">
    <property type="term" value="P:protein targeting to membrane"/>
    <property type="evidence" value="ECO:0007669"/>
    <property type="project" value="TreeGrafter"/>
</dbReference>
<evidence type="ECO:0000256" key="4">
    <source>
        <dbReference type="ARBA" id="ARBA00022753"/>
    </source>
</evidence>
<evidence type="ECO:0000256" key="5">
    <source>
        <dbReference type="ARBA" id="ARBA00022927"/>
    </source>
</evidence>
<reference evidence="10" key="2">
    <citation type="submission" date="2025-08" db="UniProtKB">
        <authorList>
            <consortium name="Ensembl"/>
        </authorList>
    </citation>
    <scope>IDENTIFICATION</scope>
</reference>
<dbReference type="PANTHER" id="PTHR13678:SF12">
    <property type="entry name" value="VACUOLAR PROTEIN SORTING-ASSOCIATED PROTEIN 37D"/>
    <property type="match status" value="1"/>
</dbReference>
<proteinExistence type="inferred from homology"/>
<dbReference type="AlphaFoldDB" id="A0A8B9SWK3"/>
<comment type="similarity">
    <text evidence="2">Belongs to the VPS37 family.</text>
</comment>
<evidence type="ECO:0000256" key="8">
    <source>
        <dbReference type="SAM" id="MobiDB-lite"/>
    </source>
</evidence>
<dbReference type="Pfam" id="PF07200">
    <property type="entry name" value="Mod_r"/>
    <property type="match status" value="1"/>
</dbReference>
<keyword evidence="5 7" id="KW-0653">Protein transport</keyword>
<feature type="domain" description="VPS37 C-terminal" evidence="9">
    <location>
        <begin position="173"/>
        <end position="262"/>
    </location>
</feature>
<keyword evidence="3 7" id="KW-0813">Transport</keyword>
<dbReference type="PROSITE" id="PS51314">
    <property type="entry name" value="VPS37_C"/>
    <property type="match status" value="1"/>
</dbReference>
<name>A0A8B9SWK3_ANAPL</name>
<evidence type="ECO:0000256" key="1">
    <source>
        <dbReference type="ARBA" id="ARBA00004633"/>
    </source>
</evidence>
<feature type="region of interest" description="Disordered" evidence="8">
    <location>
        <begin position="1"/>
        <end position="90"/>
    </location>
</feature>
<dbReference type="GO" id="GO:0006623">
    <property type="term" value="P:protein targeting to vacuole"/>
    <property type="evidence" value="ECO:0007669"/>
    <property type="project" value="TreeGrafter"/>
</dbReference>
<reference evidence="10" key="1">
    <citation type="submission" date="2019-08" db="EMBL/GenBank/DDBJ databases">
        <title>Three high-quality genomes provides insights into domestication of ducks.</title>
        <authorList>
            <person name="Hou Z.C."/>
            <person name="Zhu F."/>
            <person name="Yin Z.T."/>
            <person name="Zhang F."/>
        </authorList>
    </citation>
    <scope>NUCLEOTIDE SEQUENCE [LARGE SCALE GENOMIC DNA]</scope>
</reference>
<comment type="subcellular location">
    <subcellularLocation>
        <location evidence="1">Late endosome membrane</location>
        <topology evidence="1">Peripheral membrane protein</topology>
    </subcellularLocation>
</comment>
<evidence type="ECO:0000256" key="2">
    <source>
        <dbReference type="ARBA" id="ARBA00007617"/>
    </source>
</evidence>
<dbReference type="GO" id="GO:0031902">
    <property type="term" value="C:late endosome membrane"/>
    <property type="evidence" value="ECO:0007669"/>
    <property type="project" value="UniProtKB-SubCell"/>
</dbReference>
<evidence type="ECO:0000256" key="3">
    <source>
        <dbReference type="ARBA" id="ARBA00022448"/>
    </source>
</evidence>
<evidence type="ECO:0000256" key="7">
    <source>
        <dbReference type="PROSITE-ProRule" id="PRU00646"/>
    </source>
</evidence>
<organism evidence="10 11">
    <name type="scientific">Anas platyrhynchos</name>
    <name type="common">Mallard</name>
    <name type="synonym">Anas boschas</name>
    <dbReference type="NCBI Taxonomy" id="8839"/>
    <lineage>
        <taxon>Eukaryota</taxon>
        <taxon>Metazoa</taxon>
        <taxon>Chordata</taxon>
        <taxon>Craniata</taxon>
        <taxon>Vertebrata</taxon>
        <taxon>Euteleostomi</taxon>
        <taxon>Archelosauria</taxon>
        <taxon>Archosauria</taxon>
        <taxon>Dinosauria</taxon>
        <taxon>Saurischia</taxon>
        <taxon>Theropoda</taxon>
        <taxon>Coelurosauria</taxon>
        <taxon>Aves</taxon>
        <taxon>Neognathae</taxon>
        <taxon>Galloanserae</taxon>
        <taxon>Anseriformes</taxon>
        <taxon>Anatidae</taxon>
        <taxon>Anatinae</taxon>
        <taxon>Anas</taxon>
    </lineage>
</organism>
<sequence>MHVAGTGSTQRGAGCTEQVQQTHREAQCSAAQEAHSGRSMPAAHHSARRKRLDPGGPVKADGAGRSSGRAAPGAAVGSGRRGVRPMARPLAPPEAPRCFAALSTVQLRALLQDEPRLQRAARLSRKFQSLQLEREMCLASNSTLARENLSLRPRLEDGKASLAIKYQELREIQETCWDKQQRLETYLEKWSPQSALGQLQAKLDASEAESEAQMEQFLAQDLPLDAFLESFCQSRTRSHICRVQLEKLQELLQKGRADRDPAGPVGCPGVQVSPAPVRLAPLSSRATPKDLHLCYHLVPACLISSEAVAPFAMPAIPLKCHLPALGKQPSVPCPDTPMDLPLRLVRHVPLLSPRPFCVQQLPHHQKQEPPHR</sequence>
<accession>A0A8B9SWK3</accession>
<feature type="compositionally biased region" description="Low complexity" evidence="8">
    <location>
        <begin position="63"/>
        <end position="78"/>
    </location>
</feature>
<reference evidence="10" key="3">
    <citation type="submission" date="2025-09" db="UniProtKB">
        <authorList>
            <consortium name="Ensembl"/>
        </authorList>
    </citation>
    <scope>IDENTIFICATION</scope>
</reference>
<comment type="function">
    <text evidence="6">Component of the ESCRT-I complex, a regulator of vesicular trafficking process. Required for the sorting of endocytic ubiquitinated cargos into multivesicular bodies. May be involved in cell growth and differentiation.</text>
</comment>
<protein>
    <submittedName>
        <fullName evidence="10">VPS37D subunit of ESCRT-I</fullName>
    </submittedName>
</protein>
<evidence type="ECO:0000256" key="6">
    <source>
        <dbReference type="ARBA" id="ARBA00025010"/>
    </source>
</evidence>
<dbReference type="GO" id="GO:0043162">
    <property type="term" value="P:ubiquitin-dependent protein catabolic process via the multivesicular body sorting pathway"/>
    <property type="evidence" value="ECO:0007669"/>
    <property type="project" value="TreeGrafter"/>
</dbReference>
<evidence type="ECO:0000313" key="11">
    <source>
        <dbReference type="Proteomes" id="UP000694400"/>
    </source>
</evidence>
<keyword evidence="4" id="KW-0967">Endosome</keyword>
<gene>
    <name evidence="10" type="primary">VPS37D</name>
</gene>
<dbReference type="GO" id="GO:0000813">
    <property type="term" value="C:ESCRT I complex"/>
    <property type="evidence" value="ECO:0007669"/>
    <property type="project" value="TreeGrafter"/>
</dbReference>
<dbReference type="Ensembl" id="ENSAPLT00020013218.1">
    <property type="protein sequence ID" value="ENSAPLP00020012279.1"/>
    <property type="gene ID" value="ENSAPLG00020008993.1"/>
</dbReference>
<dbReference type="PANTHER" id="PTHR13678">
    <property type="entry name" value="VACUOLAR PROTEIN SORTING-ASSOCIATED PROTEIN 37"/>
    <property type="match status" value="1"/>
</dbReference>
<dbReference type="Proteomes" id="UP000694400">
    <property type="component" value="Chromosome 20"/>
</dbReference>
<evidence type="ECO:0000313" key="10">
    <source>
        <dbReference type="Ensembl" id="ENSAPLP00020012279.1"/>
    </source>
</evidence>
<evidence type="ECO:0000259" key="9">
    <source>
        <dbReference type="PROSITE" id="PS51314"/>
    </source>
</evidence>
<feature type="compositionally biased region" description="Polar residues" evidence="8">
    <location>
        <begin position="1"/>
        <end position="21"/>
    </location>
</feature>
<dbReference type="InterPro" id="IPR009851">
    <property type="entry name" value="Mod_r"/>
</dbReference>